<keyword evidence="3" id="KW-1185">Reference proteome</keyword>
<sequence length="146" mass="16090">MNAQQLEYFLHTNISASRALGITVGSCAPDSVVLDVPFVANCNHHHSIFGGSMVLSATLCAWALVHIRLPEAEGKIVVQESNIRYLKPAKNNLRVVCKVEASDEVAWQKCRQMLEEKGKGRIELACGLYDGADLAAEFVGRYVVWM</sequence>
<dbReference type="Pfam" id="PF09500">
    <property type="entry name" value="YiiD_C"/>
    <property type="match status" value="1"/>
</dbReference>
<dbReference type="Gene3D" id="3.10.129.10">
    <property type="entry name" value="Hotdog Thioesterase"/>
    <property type="match status" value="1"/>
</dbReference>
<gene>
    <name evidence="2" type="ORF">PL75_09750</name>
</gene>
<dbReference type="NCBIfam" id="TIGR02447">
    <property type="entry name" value="yiiD_Cterm"/>
    <property type="match status" value="1"/>
</dbReference>
<protein>
    <submittedName>
        <fullName evidence="2">WecD protein</fullName>
    </submittedName>
</protein>
<feature type="domain" description="Thioesterase putative" evidence="1">
    <location>
        <begin position="4"/>
        <end position="144"/>
    </location>
</feature>
<comment type="caution">
    <text evidence="2">The sequence shown here is derived from an EMBL/GenBank/DDBJ whole genome shotgun (WGS) entry which is preliminary data.</text>
</comment>
<dbReference type="RefSeq" id="WP_047761747.1">
    <property type="nucleotide sequence ID" value="NZ_JTDO01000019.1"/>
</dbReference>
<dbReference type="SUPFAM" id="SSF54637">
    <property type="entry name" value="Thioesterase/thiol ester dehydrase-isomerase"/>
    <property type="match status" value="1"/>
</dbReference>
<name>A0A0J0YPS9_9NEIS</name>
<dbReference type="OrthoDB" id="572024at2"/>
<dbReference type="STRING" id="1470200.PL75_09750"/>
<dbReference type="EMBL" id="JTDO01000019">
    <property type="protein sequence ID" value="KLT72142.1"/>
    <property type="molecule type" value="Genomic_DNA"/>
</dbReference>
<dbReference type="AlphaFoldDB" id="A0A0J0YPS9"/>
<dbReference type="PATRIC" id="fig|1470200.3.peg.965"/>
<evidence type="ECO:0000313" key="2">
    <source>
        <dbReference type="EMBL" id="KLT72142.1"/>
    </source>
</evidence>
<dbReference type="Proteomes" id="UP000036027">
    <property type="component" value="Unassembled WGS sequence"/>
</dbReference>
<dbReference type="InterPro" id="IPR029069">
    <property type="entry name" value="HotDog_dom_sf"/>
</dbReference>
<accession>A0A0J0YPS9</accession>
<proteinExistence type="predicted"/>
<evidence type="ECO:0000313" key="3">
    <source>
        <dbReference type="Proteomes" id="UP000036027"/>
    </source>
</evidence>
<evidence type="ECO:0000259" key="1">
    <source>
        <dbReference type="Pfam" id="PF09500"/>
    </source>
</evidence>
<dbReference type="InterPro" id="IPR012660">
    <property type="entry name" value="YiiD_C"/>
</dbReference>
<organism evidence="2 3">
    <name type="scientific">Neisseria arctica</name>
    <dbReference type="NCBI Taxonomy" id="1470200"/>
    <lineage>
        <taxon>Bacteria</taxon>
        <taxon>Pseudomonadati</taxon>
        <taxon>Pseudomonadota</taxon>
        <taxon>Betaproteobacteria</taxon>
        <taxon>Neisseriales</taxon>
        <taxon>Neisseriaceae</taxon>
        <taxon>Neisseria</taxon>
    </lineage>
</organism>
<reference evidence="2 3" key="1">
    <citation type="submission" date="2014-11" db="EMBL/GenBank/DDBJ databases">
        <title>Genome of a novel goose pathogen.</title>
        <authorList>
            <person name="Hansen C.M."/>
            <person name="Hueffer K."/>
            <person name="Choi S.C."/>
        </authorList>
    </citation>
    <scope>NUCLEOTIDE SEQUENCE [LARGE SCALE GENOMIC DNA]</scope>
    <source>
        <strain evidence="2 3">KH1503</strain>
    </source>
</reference>